<evidence type="ECO:0000313" key="2">
    <source>
        <dbReference type="Proteomes" id="UP000187323"/>
    </source>
</evidence>
<protein>
    <submittedName>
        <fullName evidence="1">Major capsid protein E</fullName>
    </submittedName>
</protein>
<proteinExistence type="predicted"/>
<reference evidence="1 2" key="1">
    <citation type="submission" date="2016-10" db="EMBL/GenBank/DDBJ databases">
        <title>Paenibacillus species isolates.</title>
        <authorList>
            <person name="Beno S.M."/>
        </authorList>
    </citation>
    <scope>NUCLEOTIDE SEQUENCE [LARGE SCALE GENOMIC DNA]</scope>
    <source>
        <strain evidence="1 2">FSL H7-0918</strain>
    </source>
</reference>
<accession>A0AB36J4D6</accession>
<name>A0AB36J4D6_9BACL</name>
<gene>
    <name evidence="1" type="ORF">BSK47_31260</name>
</gene>
<dbReference type="AlphaFoldDB" id="A0AB36J4D6"/>
<dbReference type="RefSeq" id="WP_076138935.1">
    <property type="nucleotide sequence ID" value="NZ_MPTO01000051.1"/>
</dbReference>
<evidence type="ECO:0000313" key="1">
    <source>
        <dbReference type="EMBL" id="OME10154.1"/>
    </source>
</evidence>
<organism evidence="1 2">
    <name type="scientific">Paenibacillus odorifer</name>
    <dbReference type="NCBI Taxonomy" id="189426"/>
    <lineage>
        <taxon>Bacteria</taxon>
        <taxon>Bacillati</taxon>
        <taxon>Bacillota</taxon>
        <taxon>Bacilli</taxon>
        <taxon>Bacillales</taxon>
        <taxon>Paenibacillaceae</taxon>
        <taxon>Paenibacillus</taxon>
    </lineage>
</organism>
<comment type="caution">
    <text evidence="1">The sequence shown here is derived from an EMBL/GenBank/DDBJ whole genome shotgun (WGS) entry which is preliminary data.</text>
</comment>
<dbReference type="InterPro" id="IPR005564">
    <property type="entry name" value="Major_capsid_GpE"/>
</dbReference>
<dbReference type="Gene3D" id="3.90.1690.10">
    <property type="entry name" value="phage-related protein like domain"/>
    <property type="match status" value="1"/>
</dbReference>
<dbReference type="EMBL" id="MPTO01000051">
    <property type="protein sequence ID" value="OME10154.1"/>
    <property type="molecule type" value="Genomic_DNA"/>
</dbReference>
<dbReference type="InterPro" id="IPR053738">
    <property type="entry name" value="Lambda_capsid_assembly"/>
</dbReference>
<sequence length="381" mass="43016">MNSQIITGGHLKLNLQLFAAGDPIDLTLEEALSGDDLLVYSRNLETSNEYISPILFPPREVAELTVDVIQEESARLPVMAKIAELGTEVEYASREGMKGSRIEIPKIQLGRYMDERLVRMALQASQSYGLRSEEVNQLRSRQFNDAQFTVDAIRARREWTALTAVWSGKVVYNEGNVKVDVDYGYTSEQKPVLTGTDLWSDFIHSTPLDDIQHWVDLWRAKGIRLRRAMTSQKIITYLRRNLGIRRHYHGNPTGEAQPPQLTKAQLDSVFDEMEFPTLVAYDTQARTEDRALTGGKLAFTTVRMVPENRFILLPDGPLGNYLWAKTTEEMIAEIEAEQTGDMGIYVFRDVTKNPIRIRTAGVALNFPAFAWADSVVSATVI</sequence>
<dbReference type="Pfam" id="PF03864">
    <property type="entry name" value="Phage_cap_E"/>
    <property type="match status" value="1"/>
</dbReference>
<dbReference type="Proteomes" id="UP000187323">
    <property type="component" value="Unassembled WGS sequence"/>
</dbReference>